<keyword evidence="1" id="KW-0732">Signal</keyword>
<evidence type="ECO:0000313" key="4">
    <source>
        <dbReference type="Proteomes" id="UP000627446"/>
    </source>
</evidence>
<name>A0A923KUY4_9BURK</name>
<organism evidence="3 4">
    <name type="scientific">Undibacterium nitidum</name>
    <dbReference type="NCBI Taxonomy" id="2762298"/>
    <lineage>
        <taxon>Bacteria</taxon>
        <taxon>Pseudomonadati</taxon>
        <taxon>Pseudomonadota</taxon>
        <taxon>Betaproteobacteria</taxon>
        <taxon>Burkholderiales</taxon>
        <taxon>Oxalobacteraceae</taxon>
        <taxon>Undibacterium</taxon>
    </lineage>
</organism>
<comment type="caution">
    <text evidence="3">The sequence shown here is derived from an EMBL/GenBank/DDBJ whole genome shotgun (WGS) entry which is preliminary data.</text>
</comment>
<dbReference type="GO" id="GO:0016787">
    <property type="term" value="F:hydrolase activity"/>
    <property type="evidence" value="ECO:0007669"/>
    <property type="project" value="UniProtKB-KW"/>
</dbReference>
<reference evidence="3" key="1">
    <citation type="submission" date="2020-08" db="EMBL/GenBank/DDBJ databases">
        <title>Novel species isolated from subtropical streams in China.</title>
        <authorList>
            <person name="Lu H."/>
        </authorList>
    </citation>
    <scope>NUCLEOTIDE SEQUENCE</scope>
    <source>
        <strain evidence="3">LX22W</strain>
    </source>
</reference>
<keyword evidence="4" id="KW-1185">Reference proteome</keyword>
<dbReference type="PANTHER" id="PTHR46825">
    <property type="entry name" value="D-ALANYL-D-ALANINE-CARBOXYPEPTIDASE/ENDOPEPTIDASE AMPH"/>
    <property type="match status" value="1"/>
</dbReference>
<dbReference type="Gene3D" id="3.40.710.10">
    <property type="entry name" value="DD-peptidase/beta-lactamase superfamily"/>
    <property type="match status" value="1"/>
</dbReference>
<proteinExistence type="predicted"/>
<dbReference type="PANTHER" id="PTHR46825:SF9">
    <property type="entry name" value="BETA-LACTAMASE-RELATED DOMAIN-CONTAINING PROTEIN"/>
    <property type="match status" value="1"/>
</dbReference>
<dbReference type="RefSeq" id="WP_186917262.1">
    <property type="nucleotide sequence ID" value="NZ_JACOFZ010000006.1"/>
</dbReference>
<dbReference type="Proteomes" id="UP000627446">
    <property type="component" value="Unassembled WGS sequence"/>
</dbReference>
<dbReference type="InterPro" id="IPR050491">
    <property type="entry name" value="AmpC-like"/>
</dbReference>
<dbReference type="InterPro" id="IPR001466">
    <property type="entry name" value="Beta-lactam-related"/>
</dbReference>
<feature type="signal peptide" evidence="1">
    <location>
        <begin position="1"/>
        <end position="23"/>
    </location>
</feature>
<gene>
    <name evidence="3" type="ORF">H8K36_14755</name>
</gene>
<evidence type="ECO:0000256" key="1">
    <source>
        <dbReference type="SAM" id="SignalP"/>
    </source>
</evidence>
<protein>
    <submittedName>
        <fullName evidence="3">Serine hydrolase</fullName>
    </submittedName>
</protein>
<dbReference type="Pfam" id="PF00144">
    <property type="entry name" value="Beta-lactamase"/>
    <property type="match status" value="1"/>
</dbReference>
<feature type="chain" id="PRO_5038069527" evidence="1">
    <location>
        <begin position="24"/>
        <end position="460"/>
    </location>
</feature>
<sequence>MMKLLVTLTVLLSSFVATSVSLADTIDQQVLREMQQQKIPGVSIAVVHKGKIIKEQGYGLANVEHQVKVNPQTIFQSGSVGKQFTAALILLLARDGKLSLQDPIEKHLESIPDHWKGITIHQLLTHTSGLDDPYRKLDFKKNYNDQELIDLEATVPMLFKPGEKWQYSNMGYHVLGFIANKVGGQFYGDQLRQRIFEPLGMQTRIIDERSIIPHRASGYDLVKREWKNQEWVSPALNRTADGSLYLTAHDLALWDLALYKNFPLTKEEKQLSWSPVKLKDGSSFDYGYAWFLSNTNGHKNIEHGGAWQGFTTQISRYVDDQLSVIVLTNRSGANPKRIADLIAGVVLPALKMKPVSAIPDTDPQSTARAKEVLQQIIKGSITPDIFSEKAAKALFPEPIRGLAEDLKDLGEIVSIELLKSDQQNGQTKRDYRVKMKHESFIYRIGFDADAKVFMINVRPE</sequence>
<dbReference type="SUPFAM" id="SSF56601">
    <property type="entry name" value="beta-lactamase/transpeptidase-like"/>
    <property type="match status" value="1"/>
</dbReference>
<evidence type="ECO:0000259" key="2">
    <source>
        <dbReference type="Pfam" id="PF00144"/>
    </source>
</evidence>
<dbReference type="EMBL" id="JACOFZ010000006">
    <property type="protein sequence ID" value="MBC3882647.1"/>
    <property type="molecule type" value="Genomic_DNA"/>
</dbReference>
<accession>A0A923KUY4</accession>
<dbReference type="AlphaFoldDB" id="A0A923KUY4"/>
<feature type="domain" description="Beta-lactamase-related" evidence="2">
    <location>
        <begin position="29"/>
        <end position="340"/>
    </location>
</feature>
<evidence type="ECO:0000313" key="3">
    <source>
        <dbReference type="EMBL" id="MBC3882647.1"/>
    </source>
</evidence>
<dbReference type="InterPro" id="IPR012338">
    <property type="entry name" value="Beta-lactam/transpept-like"/>
</dbReference>
<keyword evidence="3" id="KW-0378">Hydrolase</keyword>